<evidence type="ECO:0000256" key="2">
    <source>
        <dbReference type="ARBA" id="ARBA00004777"/>
    </source>
</evidence>
<comment type="pathway">
    <text evidence="2 9">One-carbon metabolism; tetrahydrofolate interconversion.</text>
</comment>
<dbReference type="GO" id="GO:0009086">
    <property type="term" value="P:methionine biosynthetic process"/>
    <property type="evidence" value="ECO:0007669"/>
    <property type="project" value="TreeGrafter"/>
</dbReference>
<evidence type="ECO:0000256" key="1">
    <source>
        <dbReference type="ARBA" id="ARBA00001974"/>
    </source>
</evidence>
<evidence type="ECO:0000256" key="3">
    <source>
        <dbReference type="ARBA" id="ARBA00006743"/>
    </source>
</evidence>
<keyword evidence="6 9" id="KW-0560">Oxidoreductase</keyword>
<dbReference type="GO" id="GO:0106312">
    <property type="term" value="F:methylenetetrahydrofolate reductase (NADH) activity"/>
    <property type="evidence" value="ECO:0007669"/>
    <property type="project" value="UniProtKB-EC"/>
</dbReference>
<dbReference type="CDD" id="cd00537">
    <property type="entry name" value="MTHFR"/>
    <property type="match status" value="1"/>
</dbReference>
<evidence type="ECO:0000256" key="5">
    <source>
        <dbReference type="ARBA" id="ARBA00022827"/>
    </source>
</evidence>
<sequence length="225" mass="25103">YETVKQLTARGVRVAPHLSCVGATRATLTDQLRAYQALGIKHIVALGGDLPSGMAAPGDFRHAYQLVELIRAETGDHFHVEVAAYPEVHPRAQSREDDLRQFKRKIDSGADSAITQYFYNADGYFRFVDECEVIGLDIPIVPGIMPITNYKQLARFSDNCGAEVPRWIRKRLEDFGDDIESIRAFGLDVVTELCTRLLAVGAPGLHFYTLNRAGPSDAIWQRLKL</sequence>
<dbReference type="Proteomes" id="UP000179076">
    <property type="component" value="Unassembled WGS sequence"/>
</dbReference>
<comment type="similarity">
    <text evidence="3 9">Belongs to the methylenetetrahydrofolate reductase family.</text>
</comment>
<dbReference type="GO" id="GO:0005829">
    <property type="term" value="C:cytosol"/>
    <property type="evidence" value="ECO:0007669"/>
    <property type="project" value="TreeGrafter"/>
</dbReference>
<evidence type="ECO:0000313" key="11">
    <source>
        <dbReference type="Proteomes" id="UP000179076"/>
    </source>
</evidence>
<reference evidence="10 11" key="1">
    <citation type="journal article" date="2016" name="Nat. Commun.">
        <title>Thousands of microbial genomes shed light on interconnected biogeochemical processes in an aquifer system.</title>
        <authorList>
            <person name="Anantharaman K."/>
            <person name="Brown C.T."/>
            <person name="Hug L.A."/>
            <person name="Sharon I."/>
            <person name="Castelle C.J."/>
            <person name="Probst A.J."/>
            <person name="Thomas B.C."/>
            <person name="Singh A."/>
            <person name="Wilkins M.J."/>
            <person name="Karaoz U."/>
            <person name="Brodie E.L."/>
            <person name="Williams K.H."/>
            <person name="Hubbard S.S."/>
            <person name="Banfield J.F."/>
        </authorList>
    </citation>
    <scope>NUCLEOTIDE SEQUENCE [LARGE SCALE GENOMIC DNA]</scope>
</reference>
<comment type="cofactor">
    <cofactor evidence="1 9">
        <name>FAD</name>
        <dbReference type="ChEBI" id="CHEBI:57692"/>
    </cofactor>
</comment>
<evidence type="ECO:0000313" key="10">
    <source>
        <dbReference type="EMBL" id="OGI62509.1"/>
    </source>
</evidence>
<dbReference type="Pfam" id="PF02219">
    <property type="entry name" value="MTHFR"/>
    <property type="match status" value="1"/>
</dbReference>
<accession>A0A1F6UYX6</accession>
<dbReference type="EMBL" id="MFSP01000174">
    <property type="protein sequence ID" value="OGI62509.1"/>
    <property type="molecule type" value="Genomic_DNA"/>
</dbReference>
<dbReference type="InterPro" id="IPR003171">
    <property type="entry name" value="Mehydrof_redctse-like"/>
</dbReference>
<dbReference type="SUPFAM" id="SSF51730">
    <property type="entry name" value="FAD-linked oxidoreductase"/>
    <property type="match status" value="1"/>
</dbReference>
<dbReference type="AlphaFoldDB" id="A0A1F6UYX6"/>
<comment type="catalytic activity">
    <reaction evidence="8">
        <text>(6S)-5-methyl-5,6,7,8-tetrahydrofolate + NAD(+) = (6R)-5,10-methylene-5,6,7,8-tetrahydrofolate + NADH + H(+)</text>
        <dbReference type="Rhea" id="RHEA:19821"/>
        <dbReference type="ChEBI" id="CHEBI:15378"/>
        <dbReference type="ChEBI" id="CHEBI:15636"/>
        <dbReference type="ChEBI" id="CHEBI:18608"/>
        <dbReference type="ChEBI" id="CHEBI:57540"/>
        <dbReference type="ChEBI" id="CHEBI:57945"/>
        <dbReference type="EC" id="1.5.1.54"/>
    </reaction>
    <physiologicalReaction direction="right-to-left" evidence="8">
        <dbReference type="Rhea" id="RHEA:19823"/>
    </physiologicalReaction>
</comment>
<dbReference type="PANTHER" id="PTHR45754">
    <property type="entry name" value="METHYLENETETRAHYDROFOLATE REDUCTASE"/>
    <property type="match status" value="1"/>
</dbReference>
<dbReference type="PANTHER" id="PTHR45754:SF3">
    <property type="entry name" value="METHYLENETETRAHYDROFOLATE REDUCTASE (NADPH)"/>
    <property type="match status" value="1"/>
</dbReference>
<dbReference type="UniPathway" id="UPA00193"/>
<evidence type="ECO:0000256" key="6">
    <source>
        <dbReference type="ARBA" id="ARBA00023002"/>
    </source>
</evidence>
<feature type="non-terminal residue" evidence="10">
    <location>
        <position position="1"/>
    </location>
</feature>
<gene>
    <name evidence="10" type="ORF">A2W18_09485</name>
</gene>
<comment type="pathway">
    <text evidence="7">Amino-acid biosynthesis; L-methionine biosynthesis via de novo pathway.</text>
</comment>
<evidence type="ECO:0000256" key="9">
    <source>
        <dbReference type="RuleBase" id="RU003862"/>
    </source>
</evidence>
<dbReference type="Gene3D" id="3.20.20.220">
    <property type="match status" value="1"/>
</dbReference>
<evidence type="ECO:0000256" key="4">
    <source>
        <dbReference type="ARBA" id="ARBA00022630"/>
    </source>
</evidence>
<keyword evidence="4 9" id="KW-0285">Flavoprotein</keyword>
<keyword evidence="5 9" id="KW-0274">FAD</keyword>
<name>A0A1F6UYX6_9PROT</name>
<proteinExistence type="inferred from homology"/>
<dbReference type="GO" id="GO:0071949">
    <property type="term" value="F:FAD binding"/>
    <property type="evidence" value="ECO:0007669"/>
    <property type="project" value="TreeGrafter"/>
</dbReference>
<organism evidence="10 11">
    <name type="scientific">Candidatus Muproteobacteria bacterium RBG_16_60_9</name>
    <dbReference type="NCBI Taxonomy" id="1817755"/>
    <lineage>
        <taxon>Bacteria</taxon>
        <taxon>Pseudomonadati</taxon>
        <taxon>Pseudomonadota</taxon>
        <taxon>Candidatus Muproteobacteria</taxon>
    </lineage>
</organism>
<evidence type="ECO:0000256" key="8">
    <source>
        <dbReference type="ARBA" id="ARBA00048628"/>
    </source>
</evidence>
<protein>
    <recommendedName>
        <fullName evidence="9">Methylenetetrahydrofolate reductase</fullName>
    </recommendedName>
</protein>
<dbReference type="GO" id="GO:0035999">
    <property type="term" value="P:tetrahydrofolate interconversion"/>
    <property type="evidence" value="ECO:0007669"/>
    <property type="project" value="UniProtKB-UniPathway"/>
</dbReference>
<comment type="caution">
    <text evidence="10">The sequence shown here is derived from an EMBL/GenBank/DDBJ whole genome shotgun (WGS) entry which is preliminary data.</text>
</comment>
<dbReference type="InterPro" id="IPR029041">
    <property type="entry name" value="FAD-linked_oxidoreductase-like"/>
</dbReference>
<evidence type="ECO:0000256" key="7">
    <source>
        <dbReference type="ARBA" id="ARBA00034478"/>
    </source>
</evidence>